<evidence type="ECO:0000313" key="1">
    <source>
        <dbReference type="EMBL" id="KKN26489.1"/>
    </source>
</evidence>
<sequence length="95" mass="11285">MLVKIIPRSAQRVMGKYQVQWWAGSFGQWVAIKSFIFQRRALKYISKRIVDKSFARKWRIVDTSYAEQAKKDIGFVMTRVVCRIERVKEGDKNEQ</sequence>
<gene>
    <name evidence="1" type="ORF">LCGC14_0874050</name>
</gene>
<dbReference type="AlphaFoldDB" id="A0A0F9P8R7"/>
<reference evidence="1" key="1">
    <citation type="journal article" date="2015" name="Nature">
        <title>Complex archaea that bridge the gap between prokaryotes and eukaryotes.</title>
        <authorList>
            <person name="Spang A."/>
            <person name="Saw J.H."/>
            <person name="Jorgensen S.L."/>
            <person name="Zaremba-Niedzwiedzka K."/>
            <person name="Martijn J."/>
            <person name="Lind A.E."/>
            <person name="van Eijk R."/>
            <person name="Schleper C."/>
            <person name="Guy L."/>
            <person name="Ettema T.J."/>
        </authorList>
    </citation>
    <scope>NUCLEOTIDE SEQUENCE</scope>
</reference>
<organism evidence="1">
    <name type="scientific">marine sediment metagenome</name>
    <dbReference type="NCBI Taxonomy" id="412755"/>
    <lineage>
        <taxon>unclassified sequences</taxon>
        <taxon>metagenomes</taxon>
        <taxon>ecological metagenomes</taxon>
    </lineage>
</organism>
<proteinExistence type="predicted"/>
<dbReference type="EMBL" id="LAZR01002714">
    <property type="protein sequence ID" value="KKN26489.1"/>
    <property type="molecule type" value="Genomic_DNA"/>
</dbReference>
<name>A0A0F9P8R7_9ZZZZ</name>
<comment type="caution">
    <text evidence="1">The sequence shown here is derived from an EMBL/GenBank/DDBJ whole genome shotgun (WGS) entry which is preliminary data.</text>
</comment>
<accession>A0A0F9P8R7</accession>
<protein>
    <submittedName>
        <fullName evidence="1">Uncharacterized protein</fullName>
    </submittedName>
</protein>